<dbReference type="EMBL" id="CAACVG010011354">
    <property type="protein sequence ID" value="VEN57908.1"/>
    <property type="molecule type" value="Genomic_DNA"/>
</dbReference>
<name>A0A653DD49_CALMS</name>
<keyword evidence="2" id="KW-1185">Reference proteome</keyword>
<accession>A0A653DD49</accession>
<reference evidence="1 2" key="1">
    <citation type="submission" date="2019-01" db="EMBL/GenBank/DDBJ databases">
        <authorList>
            <person name="Sayadi A."/>
        </authorList>
    </citation>
    <scope>NUCLEOTIDE SEQUENCE [LARGE SCALE GENOMIC DNA]</scope>
</reference>
<organism evidence="1 2">
    <name type="scientific">Callosobruchus maculatus</name>
    <name type="common">Southern cowpea weevil</name>
    <name type="synonym">Pulse bruchid</name>
    <dbReference type="NCBI Taxonomy" id="64391"/>
    <lineage>
        <taxon>Eukaryota</taxon>
        <taxon>Metazoa</taxon>
        <taxon>Ecdysozoa</taxon>
        <taxon>Arthropoda</taxon>
        <taxon>Hexapoda</taxon>
        <taxon>Insecta</taxon>
        <taxon>Pterygota</taxon>
        <taxon>Neoptera</taxon>
        <taxon>Endopterygota</taxon>
        <taxon>Coleoptera</taxon>
        <taxon>Polyphaga</taxon>
        <taxon>Cucujiformia</taxon>
        <taxon>Chrysomeloidea</taxon>
        <taxon>Chrysomelidae</taxon>
        <taxon>Bruchinae</taxon>
        <taxon>Bruchini</taxon>
        <taxon>Callosobruchus</taxon>
    </lineage>
</organism>
<sequence>MVPEIRKAECCESGVKKLANIIQSKEFTNIIFICTKDPSHSFEKYQEICNKYKAFTTWLLGQLFFFLGSEKFLKVHDIVIDTQINILKHLSKTKLHIYNEFYKEYSKVLGMLVDFYNNPQGILILEAFVPEKFEDLNDNLDLTQVFIEVSSESKCVCVLEKMMKIIELFLLENFTFYSFDKNTVRNMDCLMNLFGSKNMSMKLSIVDIFLNILNSSTFSFNDLTTKINSKLKLFSILYEQLVYKSYNDQIWTNTEDMEKFETGLIMFLNITEKKKCPFLCLDNIYQFIYKKSLDNKRCVPSQDVQVTSLKKSQKQHHNRQSHIHHSAQFGSGGLIYSFENDIYKDILQKEHSSDITKSFLTKYISHIEICGYNRHLPIIYNFFTNLCLLTYRQNLAVIFAILALPLLKRIYLKDENSFSEFLHYIYAGDTRILMKSLYKRLSIEDMDCATSFKGIVPFFEVISSGLVEVKTAQIQEIEKAFMEICKGAFVVGEQEWICQVIAAQGACQ</sequence>
<dbReference type="OrthoDB" id="6763738at2759"/>
<protein>
    <submittedName>
        <fullName evidence="1">Uncharacterized protein</fullName>
    </submittedName>
</protein>
<evidence type="ECO:0000313" key="2">
    <source>
        <dbReference type="Proteomes" id="UP000410492"/>
    </source>
</evidence>
<gene>
    <name evidence="1" type="ORF">CALMAC_LOCUS16416</name>
</gene>
<evidence type="ECO:0000313" key="1">
    <source>
        <dbReference type="EMBL" id="VEN57908.1"/>
    </source>
</evidence>
<dbReference type="Proteomes" id="UP000410492">
    <property type="component" value="Unassembled WGS sequence"/>
</dbReference>
<proteinExistence type="predicted"/>
<dbReference type="AlphaFoldDB" id="A0A653DD49"/>